<proteinExistence type="predicted"/>
<dbReference type="InterPro" id="IPR003735">
    <property type="entry name" value="Metal_Tscrpt_repr"/>
</dbReference>
<name>A0A2N5GKX3_9BACI</name>
<dbReference type="Gene3D" id="1.20.58.1000">
    <property type="entry name" value="Metal-sensitive repressor, helix protomer"/>
    <property type="match status" value="1"/>
</dbReference>
<reference evidence="2 4" key="2">
    <citation type="submission" date="2017-12" db="EMBL/GenBank/DDBJ databases">
        <title>Comparative Functional Genomics of Dry Heat Resistant strains isolated from the Viking Spacecraft.</title>
        <authorList>
            <person name="Seuylemezian A."/>
            <person name="Cooper K."/>
            <person name="Vaishampayan P."/>
        </authorList>
    </citation>
    <scope>NUCLEOTIDE SEQUENCE [LARGE SCALE GENOMIC DNA]</scope>
    <source>
        <strain evidence="2 4">ATCC 29669</strain>
    </source>
</reference>
<dbReference type="EMBL" id="PGVA01000028">
    <property type="protein sequence ID" value="PLR82161.1"/>
    <property type="molecule type" value="Genomic_DNA"/>
</dbReference>
<comment type="caution">
    <text evidence="1">The sequence shown here is derived from an EMBL/GenBank/DDBJ whole genome shotgun (WGS) entry which is preliminary data.</text>
</comment>
<sequence length="99" mass="11585">MEMLNLEKPHCLDPTSKKKLVDTLSNIEGNVREIKCLIQKEQDFEDIIFQIIASKAALKSVVFVLFEEKMKKCLAEQIEKDNEEELNKLFITFNRILKI</sequence>
<dbReference type="Proteomes" id="UP000235114">
    <property type="component" value="Unassembled WGS sequence"/>
</dbReference>
<dbReference type="Proteomes" id="UP000234951">
    <property type="component" value="Unassembled WGS sequence"/>
</dbReference>
<evidence type="ECO:0000313" key="1">
    <source>
        <dbReference type="EMBL" id="PLR82161.1"/>
    </source>
</evidence>
<dbReference type="Pfam" id="PF02583">
    <property type="entry name" value="Trns_repr_metal"/>
    <property type="match status" value="1"/>
</dbReference>
<dbReference type="AlphaFoldDB" id="A0A2N5GKX3"/>
<dbReference type="GO" id="GO:0003677">
    <property type="term" value="F:DNA binding"/>
    <property type="evidence" value="ECO:0007669"/>
    <property type="project" value="InterPro"/>
</dbReference>
<reference evidence="1 3" key="1">
    <citation type="submission" date="2017-11" db="EMBL/GenBank/DDBJ databases">
        <title>Comparitive Functional Genomics of Dry Heat Resistant strains isolated from the Viking Spacecraft.</title>
        <authorList>
            <person name="Seuylemezian A."/>
            <person name="Cooper K."/>
            <person name="Vaishampayan P."/>
        </authorList>
    </citation>
    <scope>NUCLEOTIDE SEQUENCE [LARGE SCALE GENOMIC DNA]</scope>
    <source>
        <strain evidence="1 3">M4.6</strain>
    </source>
</reference>
<keyword evidence="4" id="KW-1185">Reference proteome</keyword>
<evidence type="ECO:0000313" key="3">
    <source>
        <dbReference type="Proteomes" id="UP000234951"/>
    </source>
</evidence>
<dbReference type="InterPro" id="IPR038390">
    <property type="entry name" value="Metal_Tscrpt_repr_sf"/>
</dbReference>
<evidence type="ECO:0000313" key="4">
    <source>
        <dbReference type="Proteomes" id="UP000235114"/>
    </source>
</evidence>
<evidence type="ECO:0000313" key="2">
    <source>
        <dbReference type="EMBL" id="PLR97933.1"/>
    </source>
</evidence>
<dbReference type="EMBL" id="PGVD01000025">
    <property type="protein sequence ID" value="PLR97933.1"/>
    <property type="molecule type" value="Genomic_DNA"/>
</dbReference>
<gene>
    <name evidence="1" type="ORF">CU635_13425</name>
    <name evidence="2" type="ORF">CVD25_08915</name>
</gene>
<organism evidence="1 3">
    <name type="scientific">Bacillus canaveralius</name>
    <dbReference type="NCBI Taxonomy" id="1403243"/>
    <lineage>
        <taxon>Bacteria</taxon>
        <taxon>Bacillati</taxon>
        <taxon>Bacillota</taxon>
        <taxon>Bacilli</taxon>
        <taxon>Bacillales</taxon>
        <taxon>Bacillaceae</taxon>
        <taxon>Bacillus</taxon>
    </lineage>
</organism>
<dbReference type="GO" id="GO:0045892">
    <property type="term" value="P:negative regulation of DNA-templated transcription"/>
    <property type="evidence" value="ECO:0007669"/>
    <property type="project" value="UniProtKB-ARBA"/>
</dbReference>
<dbReference type="PANTHER" id="PTHR33677">
    <property type="entry name" value="TRANSCRIPTIONAL REPRESSOR FRMR-RELATED"/>
    <property type="match status" value="1"/>
</dbReference>
<dbReference type="GO" id="GO:0046872">
    <property type="term" value="F:metal ion binding"/>
    <property type="evidence" value="ECO:0007669"/>
    <property type="project" value="InterPro"/>
</dbReference>
<protein>
    <submittedName>
        <fullName evidence="1">CsoR family transcriptional regulator</fullName>
    </submittedName>
</protein>
<accession>A0A2N5GKX3</accession>